<comment type="caution">
    <text evidence="2">The sequence shown here is derived from an EMBL/GenBank/DDBJ whole genome shotgun (WGS) entry which is preliminary data.</text>
</comment>
<sequence length="475" mass="53974">MSEEVKEVAVEKLITKQTFREKIWVHMAKEKLASPYRSLCNRIPCFLGSTDATKRLMELDEFKDAKLLMISPDKPQKSVILRSLLKEKEVLVPRPRLLSGLFLHVKNASGLPNEETKKAVTRHNIKQIETPVGYDAKDLKVDMVVLGSLCVNKSGCRIGDGEGFADLEYVILSKMKAVNEKTVVVTTVHDCQILDDLPNDLFGPHDVPVDIIVTPTQTIVVNPKSNKPTEIIWSMISKRRLESIPVLSEIKQNDEKDGNNLTLKEEDSDVESISQEKLRINQIISKLQPKVNRKKPIEDNILKENQKSKDVRRKPYPRKQKIQKVKDENEENNENINKNEIDKSPAPTKSKKPRQRTQVIRNANVEFSLKLSNIASTVRVRDLKSALHERGVKPSNITWRGQRGFCYLHFGKLRKRQSPDSKEQPEPVQVDSIVANLRELRIGETDAQQAVENSFIVVEPAEPVTRIEVTDVTAV</sequence>
<dbReference type="PANTHER" id="PTHR13017:SF0">
    <property type="entry name" value="METHENYLTETRAHYDROFOLATE SYNTHASE DOMAIN-CONTAINING PROTEIN"/>
    <property type="match status" value="1"/>
</dbReference>
<evidence type="ECO:0000256" key="1">
    <source>
        <dbReference type="SAM" id="MobiDB-lite"/>
    </source>
</evidence>
<gene>
    <name evidence="2" type="ORF">TKK_002161</name>
</gene>
<dbReference type="InterPro" id="IPR037171">
    <property type="entry name" value="NagB/RpiA_transferase-like"/>
</dbReference>
<keyword evidence="3" id="KW-1185">Reference proteome</keyword>
<dbReference type="Gene3D" id="3.40.50.10420">
    <property type="entry name" value="NagB/RpiA/CoA transferase-like"/>
    <property type="match status" value="1"/>
</dbReference>
<reference evidence="2 3" key="1">
    <citation type="journal article" date="2024" name="bioRxiv">
        <title>A reference genome for Trichogramma kaykai: A tiny desert-dwelling parasitoid wasp with competing sex-ratio distorters.</title>
        <authorList>
            <person name="Culotta J."/>
            <person name="Lindsey A.R."/>
        </authorList>
    </citation>
    <scope>NUCLEOTIDE SEQUENCE [LARGE SCALE GENOMIC DNA]</scope>
    <source>
        <strain evidence="2 3">KSX58</strain>
    </source>
</reference>
<dbReference type="InterPro" id="IPR024185">
    <property type="entry name" value="FTHF_cligase-like_sf"/>
</dbReference>
<evidence type="ECO:0008006" key="4">
    <source>
        <dbReference type="Google" id="ProtNLM"/>
    </source>
</evidence>
<dbReference type="PANTHER" id="PTHR13017">
    <property type="entry name" value="5-FORMYLTETRAHYDROFOLATE CYCLO-LIGASE-RELATED"/>
    <property type="match status" value="1"/>
</dbReference>
<dbReference type="Proteomes" id="UP001627154">
    <property type="component" value="Unassembled WGS sequence"/>
</dbReference>
<dbReference type="InterPro" id="IPR002698">
    <property type="entry name" value="FTHF_cligase"/>
</dbReference>
<feature type="region of interest" description="Disordered" evidence="1">
    <location>
        <begin position="296"/>
        <end position="359"/>
    </location>
</feature>
<name>A0ABD2XIM0_9HYME</name>
<dbReference type="AlphaFoldDB" id="A0ABD2XIM0"/>
<evidence type="ECO:0000313" key="3">
    <source>
        <dbReference type="Proteomes" id="UP001627154"/>
    </source>
</evidence>
<dbReference type="Pfam" id="PF01812">
    <property type="entry name" value="5-FTHF_cyc-lig"/>
    <property type="match status" value="1"/>
</dbReference>
<organism evidence="2 3">
    <name type="scientific">Trichogramma kaykai</name>
    <dbReference type="NCBI Taxonomy" id="54128"/>
    <lineage>
        <taxon>Eukaryota</taxon>
        <taxon>Metazoa</taxon>
        <taxon>Ecdysozoa</taxon>
        <taxon>Arthropoda</taxon>
        <taxon>Hexapoda</taxon>
        <taxon>Insecta</taxon>
        <taxon>Pterygota</taxon>
        <taxon>Neoptera</taxon>
        <taxon>Endopterygota</taxon>
        <taxon>Hymenoptera</taxon>
        <taxon>Apocrita</taxon>
        <taxon>Proctotrupomorpha</taxon>
        <taxon>Chalcidoidea</taxon>
        <taxon>Trichogrammatidae</taxon>
        <taxon>Trichogramma</taxon>
    </lineage>
</organism>
<proteinExistence type="predicted"/>
<protein>
    <recommendedName>
        <fullName evidence="4">Methenyltetrahydrofolate synthase domain-containing protein</fullName>
    </recommendedName>
</protein>
<feature type="compositionally biased region" description="Basic and acidic residues" evidence="1">
    <location>
        <begin position="296"/>
        <end position="309"/>
    </location>
</feature>
<dbReference type="SUPFAM" id="SSF100950">
    <property type="entry name" value="NagB/RpiA/CoA transferase-like"/>
    <property type="match status" value="1"/>
</dbReference>
<evidence type="ECO:0000313" key="2">
    <source>
        <dbReference type="EMBL" id="KAL3405105.1"/>
    </source>
</evidence>
<feature type="compositionally biased region" description="Basic residues" evidence="1">
    <location>
        <begin position="310"/>
        <end position="323"/>
    </location>
</feature>
<dbReference type="EMBL" id="JBJJXI010000021">
    <property type="protein sequence ID" value="KAL3405105.1"/>
    <property type="molecule type" value="Genomic_DNA"/>
</dbReference>
<accession>A0ABD2XIM0</accession>